<dbReference type="EMBL" id="KL596692">
    <property type="protein sequence ID" value="KER28761.1"/>
    <property type="molecule type" value="Genomic_DNA"/>
</dbReference>
<name>A0A074ZNT2_OPIVI</name>
<protein>
    <submittedName>
        <fullName evidence="1">Uncharacterized protein</fullName>
    </submittedName>
</protein>
<keyword evidence="2" id="KW-1185">Reference proteome</keyword>
<evidence type="ECO:0000313" key="1">
    <source>
        <dbReference type="EMBL" id="KER28761.1"/>
    </source>
</evidence>
<gene>
    <name evidence="1" type="ORF">T265_04452</name>
</gene>
<reference evidence="1 2" key="1">
    <citation type="submission" date="2013-11" db="EMBL/GenBank/DDBJ databases">
        <title>Opisthorchis viverrini - life in the bile duct.</title>
        <authorList>
            <person name="Young N.D."/>
            <person name="Nagarajan N."/>
            <person name="Lin S.J."/>
            <person name="Korhonen P.K."/>
            <person name="Jex A.R."/>
            <person name="Hall R.S."/>
            <person name="Safavi-Hemami H."/>
            <person name="Kaewkong W."/>
            <person name="Bertrand D."/>
            <person name="Gao S."/>
            <person name="Seet Q."/>
            <person name="Wongkham S."/>
            <person name="Teh B.T."/>
            <person name="Wongkham C."/>
            <person name="Intapan P.M."/>
            <person name="Maleewong W."/>
            <person name="Yang X."/>
            <person name="Hu M."/>
            <person name="Wang Z."/>
            <person name="Hofmann A."/>
            <person name="Sternberg P.W."/>
            <person name="Tan P."/>
            <person name="Wang J."/>
            <person name="Gasser R.B."/>
        </authorList>
    </citation>
    <scope>NUCLEOTIDE SEQUENCE [LARGE SCALE GENOMIC DNA]</scope>
</reference>
<proteinExistence type="predicted"/>
<dbReference type="RefSeq" id="XP_009167465.1">
    <property type="nucleotide sequence ID" value="XM_009169201.1"/>
</dbReference>
<sequence length="81" mass="9486">MPPTLPRQSQIENQALLDKWAPTRGEYFTTRDSDRALCARLENKRFVLHRRLSELRIAIRSEDDGDENQCRLVDEVLFNAV</sequence>
<dbReference type="GeneID" id="20318634"/>
<evidence type="ECO:0000313" key="2">
    <source>
        <dbReference type="Proteomes" id="UP000054324"/>
    </source>
</evidence>
<accession>A0A074ZNT2</accession>
<dbReference type="KEGG" id="ovi:T265_04452"/>
<dbReference type="CTD" id="20318634"/>
<dbReference type="AlphaFoldDB" id="A0A074ZNT2"/>
<organism evidence="1 2">
    <name type="scientific">Opisthorchis viverrini</name>
    <name type="common">Southeast Asian liver fluke</name>
    <dbReference type="NCBI Taxonomy" id="6198"/>
    <lineage>
        <taxon>Eukaryota</taxon>
        <taxon>Metazoa</taxon>
        <taxon>Spiralia</taxon>
        <taxon>Lophotrochozoa</taxon>
        <taxon>Platyhelminthes</taxon>
        <taxon>Trematoda</taxon>
        <taxon>Digenea</taxon>
        <taxon>Opisthorchiida</taxon>
        <taxon>Opisthorchiata</taxon>
        <taxon>Opisthorchiidae</taxon>
        <taxon>Opisthorchis</taxon>
    </lineage>
</organism>
<dbReference type="Proteomes" id="UP000054324">
    <property type="component" value="Unassembled WGS sequence"/>
</dbReference>